<dbReference type="GO" id="GO:0003676">
    <property type="term" value="F:nucleic acid binding"/>
    <property type="evidence" value="ECO:0007669"/>
    <property type="project" value="InterPro"/>
</dbReference>
<evidence type="ECO:0000256" key="2">
    <source>
        <dbReference type="ARBA" id="ARBA00022679"/>
    </source>
</evidence>
<accession>A0A1I6HPD5</accession>
<name>A0A1I6HPD5_9GAMM</name>
<keyword evidence="2 5" id="KW-0808">Transferase</keyword>
<proteinExistence type="inferred from homology"/>
<dbReference type="Gene3D" id="3.40.50.150">
    <property type="entry name" value="Vaccinia Virus protein VP39"/>
    <property type="match status" value="1"/>
</dbReference>
<evidence type="ECO:0000259" key="7">
    <source>
        <dbReference type="Pfam" id="PF17827"/>
    </source>
</evidence>
<dbReference type="Proteomes" id="UP000199290">
    <property type="component" value="Unassembled WGS sequence"/>
</dbReference>
<evidence type="ECO:0000313" key="8">
    <source>
        <dbReference type="EMBL" id="SFR56248.1"/>
    </source>
</evidence>
<evidence type="ECO:0000256" key="4">
    <source>
        <dbReference type="ARBA" id="ARBA00048391"/>
    </source>
</evidence>
<dbReference type="InterPro" id="IPR004556">
    <property type="entry name" value="HemK-like"/>
</dbReference>
<evidence type="ECO:0000313" key="9">
    <source>
        <dbReference type="Proteomes" id="UP000199290"/>
    </source>
</evidence>
<reference evidence="9" key="1">
    <citation type="submission" date="2016-10" db="EMBL/GenBank/DDBJ databases">
        <authorList>
            <person name="Varghese N."/>
            <person name="Submissions S."/>
        </authorList>
    </citation>
    <scope>NUCLEOTIDE SEQUENCE [LARGE SCALE GENOMIC DNA]</scope>
    <source>
        <strain evidence="9">CGMCC 1.6294</strain>
    </source>
</reference>
<dbReference type="NCBIfam" id="TIGR03534">
    <property type="entry name" value="RF_mod_PrmC"/>
    <property type="match status" value="1"/>
</dbReference>
<evidence type="ECO:0000256" key="3">
    <source>
        <dbReference type="ARBA" id="ARBA00022691"/>
    </source>
</evidence>
<dbReference type="EMBL" id="FOYV01000002">
    <property type="protein sequence ID" value="SFR56248.1"/>
    <property type="molecule type" value="Genomic_DNA"/>
</dbReference>
<dbReference type="CDD" id="cd02440">
    <property type="entry name" value="AdoMet_MTases"/>
    <property type="match status" value="1"/>
</dbReference>
<keyword evidence="1 5" id="KW-0489">Methyltransferase</keyword>
<comment type="catalytic activity">
    <reaction evidence="4 5">
        <text>L-glutaminyl-[peptide chain release factor] + S-adenosyl-L-methionine = N(5)-methyl-L-glutaminyl-[peptide chain release factor] + S-adenosyl-L-homocysteine + H(+)</text>
        <dbReference type="Rhea" id="RHEA:42896"/>
        <dbReference type="Rhea" id="RHEA-COMP:10271"/>
        <dbReference type="Rhea" id="RHEA-COMP:10272"/>
        <dbReference type="ChEBI" id="CHEBI:15378"/>
        <dbReference type="ChEBI" id="CHEBI:30011"/>
        <dbReference type="ChEBI" id="CHEBI:57856"/>
        <dbReference type="ChEBI" id="CHEBI:59789"/>
        <dbReference type="ChEBI" id="CHEBI:61891"/>
        <dbReference type="EC" id="2.1.1.297"/>
    </reaction>
</comment>
<dbReference type="PANTHER" id="PTHR18895:SF74">
    <property type="entry name" value="MTRF1L RELEASE FACTOR GLUTAMINE METHYLTRANSFERASE"/>
    <property type="match status" value="1"/>
</dbReference>
<gene>
    <name evidence="5" type="primary">prmC</name>
    <name evidence="8" type="ORF">SAMN04488073_2857</name>
</gene>
<dbReference type="RefSeq" id="WP_091991666.1">
    <property type="nucleotide sequence ID" value="NZ_FOYV01000002.1"/>
</dbReference>
<dbReference type="Gene3D" id="1.10.8.10">
    <property type="entry name" value="DNA helicase RuvA subunit, C-terminal domain"/>
    <property type="match status" value="1"/>
</dbReference>
<evidence type="ECO:0000256" key="5">
    <source>
        <dbReference type="HAMAP-Rule" id="MF_02126"/>
    </source>
</evidence>
<feature type="binding site" evidence="5">
    <location>
        <position position="172"/>
    </location>
    <ligand>
        <name>S-adenosyl-L-methionine</name>
        <dbReference type="ChEBI" id="CHEBI:59789"/>
    </ligand>
</feature>
<dbReference type="OrthoDB" id="9800643at2"/>
<dbReference type="InterPro" id="IPR040758">
    <property type="entry name" value="PrmC_N"/>
</dbReference>
<dbReference type="InterPro" id="IPR002052">
    <property type="entry name" value="DNA_methylase_N6_adenine_CS"/>
</dbReference>
<protein>
    <recommendedName>
        <fullName evidence="5">Release factor glutamine methyltransferase</fullName>
        <shortName evidence="5">RF MTase</shortName>
        <ecNumber evidence="5">2.1.1.297</ecNumber>
    </recommendedName>
    <alternativeName>
        <fullName evidence="5">N5-glutamine methyltransferase PrmC</fullName>
    </alternativeName>
    <alternativeName>
        <fullName evidence="5">Protein-(glutamine-N5) MTase PrmC</fullName>
    </alternativeName>
    <alternativeName>
        <fullName evidence="5">Protein-glutamine N-methyltransferase PrmC</fullName>
    </alternativeName>
</protein>
<comment type="similarity">
    <text evidence="5">Belongs to the protein N5-glutamine methyltransferase family. PrmC subfamily.</text>
</comment>
<feature type="binding site" evidence="5">
    <location>
        <begin position="187"/>
        <end position="190"/>
    </location>
    <ligand>
        <name>substrate</name>
    </ligand>
</feature>
<dbReference type="EC" id="2.1.1.297" evidence="5"/>
<dbReference type="STRING" id="375760.SAMN04488073_2857"/>
<evidence type="ECO:0000259" key="6">
    <source>
        <dbReference type="Pfam" id="PF05175"/>
    </source>
</evidence>
<dbReference type="PROSITE" id="PS00092">
    <property type="entry name" value="N6_MTASE"/>
    <property type="match status" value="1"/>
</dbReference>
<dbReference type="Pfam" id="PF05175">
    <property type="entry name" value="MTS"/>
    <property type="match status" value="1"/>
</dbReference>
<dbReference type="PANTHER" id="PTHR18895">
    <property type="entry name" value="HEMK METHYLTRANSFERASE"/>
    <property type="match status" value="1"/>
</dbReference>
<dbReference type="InterPro" id="IPR019874">
    <property type="entry name" value="RF_methyltr_PrmC"/>
</dbReference>
<dbReference type="Pfam" id="PF17827">
    <property type="entry name" value="PrmC_N"/>
    <property type="match status" value="1"/>
</dbReference>
<feature type="domain" description="Methyltransferase small" evidence="6">
    <location>
        <begin position="110"/>
        <end position="199"/>
    </location>
</feature>
<keyword evidence="3 5" id="KW-0949">S-adenosyl-L-methionine</keyword>
<dbReference type="InterPro" id="IPR029063">
    <property type="entry name" value="SAM-dependent_MTases_sf"/>
</dbReference>
<dbReference type="FunFam" id="3.40.50.150:FF:000053">
    <property type="entry name" value="Release factor glutamine methyltransferase"/>
    <property type="match status" value="1"/>
</dbReference>
<keyword evidence="9" id="KW-1185">Reference proteome</keyword>
<comment type="function">
    <text evidence="5">Methylates the class 1 translation termination release factors RF1/PrfA and RF2/PrfB on the glutamine residue of the universally conserved GGQ motif.</text>
</comment>
<feature type="binding site" evidence="5">
    <location>
        <begin position="122"/>
        <end position="126"/>
    </location>
    <ligand>
        <name>S-adenosyl-L-methionine</name>
        <dbReference type="ChEBI" id="CHEBI:59789"/>
    </ligand>
</feature>
<evidence type="ECO:0000256" key="1">
    <source>
        <dbReference type="ARBA" id="ARBA00022603"/>
    </source>
</evidence>
<feature type="binding site" evidence="5">
    <location>
        <position position="145"/>
    </location>
    <ligand>
        <name>S-adenosyl-L-methionine</name>
        <dbReference type="ChEBI" id="CHEBI:59789"/>
    </ligand>
</feature>
<sequence length="284" mass="30742">MASESSLTCEALLHAASVKIGGESPRLDAELLLSHVTGLSRTRFRAWPEQSIPADQAEAFEALVRERQSGRPVAHLLGHQEFWSLPLKVSASTLIPRPDTECLVEAALALPLPEDARVVDLGTGTGAIALALASERPGWQITASDAVAAAVDLARENARDLELSVTVVESTWFSGLQPQRFDLIVSNPPYIPEQDEHLALGDVRYEPASALVSGPDGLDDLKMIVEQAPDWLVEGGWLLVEHGYDQAESVAALFRERGFSSIRGMQDYGGRDRLTLGQWLASAD</sequence>
<dbReference type="InterPro" id="IPR050320">
    <property type="entry name" value="N5-glutamine_MTase"/>
</dbReference>
<dbReference type="NCBIfam" id="TIGR00536">
    <property type="entry name" value="hemK_fam"/>
    <property type="match status" value="1"/>
</dbReference>
<organism evidence="8 9">
    <name type="scientific">Marinobacter gudaonensis</name>
    <dbReference type="NCBI Taxonomy" id="375760"/>
    <lineage>
        <taxon>Bacteria</taxon>
        <taxon>Pseudomonadati</taxon>
        <taxon>Pseudomonadota</taxon>
        <taxon>Gammaproteobacteria</taxon>
        <taxon>Pseudomonadales</taxon>
        <taxon>Marinobacteraceae</taxon>
        <taxon>Marinobacter</taxon>
    </lineage>
</organism>
<dbReference type="GO" id="GO:0102559">
    <property type="term" value="F:peptide chain release factor N(5)-glutamine methyltransferase activity"/>
    <property type="evidence" value="ECO:0007669"/>
    <property type="project" value="UniProtKB-EC"/>
</dbReference>
<dbReference type="HAMAP" id="MF_02126">
    <property type="entry name" value="RF_methyltr_PrmC"/>
    <property type="match status" value="1"/>
</dbReference>
<feature type="binding site" evidence="5">
    <location>
        <position position="187"/>
    </location>
    <ligand>
        <name>S-adenosyl-L-methionine</name>
        <dbReference type="ChEBI" id="CHEBI:59789"/>
    </ligand>
</feature>
<feature type="domain" description="Release factor glutamine methyltransferase N-terminal" evidence="7">
    <location>
        <begin position="20"/>
        <end position="78"/>
    </location>
</feature>
<dbReference type="SUPFAM" id="SSF53335">
    <property type="entry name" value="S-adenosyl-L-methionine-dependent methyltransferases"/>
    <property type="match status" value="1"/>
</dbReference>
<dbReference type="AlphaFoldDB" id="A0A1I6HPD5"/>
<dbReference type="GO" id="GO:0032259">
    <property type="term" value="P:methylation"/>
    <property type="evidence" value="ECO:0007669"/>
    <property type="project" value="UniProtKB-KW"/>
</dbReference>
<dbReference type="InterPro" id="IPR007848">
    <property type="entry name" value="Small_mtfrase_dom"/>
</dbReference>